<comment type="caution">
    <text evidence="1">The sequence shown here is derived from an EMBL/GenBank/DDBJ whole genome shotgun (WGS) entry which is preliminary data.</text>
</comment>
<organism evidence="1 2">
    <name type="scientific">Isoptericola jiangsuensis</name>
    <dbReference type="NCBI Taxonomy" id="548579"/>
    <lineage>
        <taxon>Bacteria</taxon>
        <taxon>Bacillati</taxon>
        <taxon>Actinomycetota</taxon>
        <taxon>Actinomycetes</taxon>
        <taxon>Micrococcales</taxon>
        <taxon>Promicromonosporaceae</taxon>
        <taxon>Isoptericola</taxon>
    </lineage>
</organism>
<evidence type="ECO:0000313" key="1">
    <source>
        <dbReference type="EMBL" id="PFG43757.1"/>
    </source>
</evidence>
<protein>
    <submittedName>
        <fullName evidence="1">Uncharacterized protein</fullName>
    </submittedName>
</protein>
<evidence type="ECO:0000313" key="2">
    <source>
        <dbReference type="Proteomes" id="UP000224130"/>
    </source>
</evidence>
<accession>A0A2A9EX89</accession>
<dbReference type="EMBL" id="PDJJ01000001">
    <property type="protein sequence ID" value="PFG43757.1"/>
    <property type="molecule type" value="Genomic_DNA"/>
</dbReference>
<sequence length="331" mass="35667">MSFEREGGPSMSWSRTRFPLMTDFVRLTGNETFTDIDATVRDFWAYALSNLKENAARGYLAEFLVAKAVGATGPRIEWDAYDVLAPDGTTIEVKTSGHAQTWQRSGPVVLKFGGLPGSREGSKVKRSWSAATGEMIDAFVADVYVFCVQTTTADRPYDGLDIGAWDFYVLSGGVVAGTGQKSMVLSRVIRLGGEPIAWHDLAEAIQAVANVNRKDLNDFPVAPVETRDEMTEDLCIHEMAPGTCALCSPRAGNASATTLADTAVVYVSPSHVGHLAGCFHKGDDEDFCRWGEVTRPGAWQDLRNGRTVAADSGARVGLVANEACKSCVARS</sequence>
<dbReference type="Proteomes" id="UP000224130">
    <property type="component" value="Unassembled WGS sequence"/>
</dbReference>
<dbReference type="AlphaFoldDB" id="A0A2A9EX89"/>
<name>A0A2A9EX89_9MICO</name>
<gene>
    <name evidence="1" type="ORF">ATJ88_2464</name>
</gene>
<proteinExistence type="predicted"/>
<reference evidence="1 2" key="1">
    <citation type="submission" date="2017-10" db="EMBL/GenBank/DDBJ databases">
        <title>Sequencing the genomes of 1000 actinobacteria strains.</title>
        <authorList>
            <person name="Klenk H.-P."/>
        </authorList>
    </citation>
    <scope>NUCLEOTIDE SEQUENCE [LARGE SCALE GENOMIC DNA]</scope>
    <source>
        <strain evidence="1 2">DSM 21863</strain>
    </source>
</reference>
<keyword evidence="2" id="KW-1185">Reference proteome</keyword>